<dbReference type="PANTHER" id="PTHR46250">
    <property type="entry name" value="MYB/SANT-LIKE DNA-BINDING DOMAIN PROTEIN-RELATED"/>
    <property type="match status" value="1"/>
</dbReference>
<evidence type="ECO:0000259" key="5">
    <source>
        <dbReference type="Pfam" id="PF12776"/>
    </source>
</evidence>
<organism evidence="8 9">
    <name type="scientific">Gossypium anomalum</name>
    <dbReference type="NCBI Taxonomy" id="47600"/>
    <lineage>
        <taxon>Eukaryota</taxon>
        <taxon>Viridiplantae</taxon>
        <taxon>Streptophyta</taxon>
        <taxon>Embryophyta</taxon>
        <taxon>Tracheophyta</taxon>
        <taxon>Spermatophyta</taxon>
        <taxon>Magnoliopsida</taxon>
        <taxon>eudicotyledons</taxon>
        <taxon>Gunneridae</taxon>
        <taxon>Pentapetalae</taxon>
        <taxon>rosids</taxon>
        <taxon>malvids</taxon>
        <taxon>Malvales</taxon>
        <taxon>Malvaceae</taxon>
        <taxon>Malvoideae</taxon>
        <taxon>Gossypium</taxon>
    </lineage>
</organism>
<dbReference type="InterPro" id="IPR027806">
    <property type="entry name" value="HARBI1_dom"/>
</dbReference>
<comment type="cofactor">
    <cofactor evidence="1">
        <name>a divalent metal cation</name>
        <dbReference type="ChEBI" id="CHEBI:60240"/>
    </cofactor>
</comment>
<dbReference type="Pfam" id="PF12776">
    <property type="entry name" value="Myb_DNA-bind_3"/>
    <property type="match status" value="1"/>
</dbReference>
<dbReference type="Proteomes" id="UP000701853">
    <property type="component" value="Chromosome 1"/>
</dbReference>
<gene>
    <name evidence="8" type="ORF">CXB51_000771</name>
</gene>
<name>A0A8J5ZKX4_9ROSI</name>
<evidence type="ECO:0000313" key="8">
    <source>
        <dbReference type="EMBL" id="KAG8502921.1"/>
    </source>
</evidence>
<keyword evidence="4" id="KW-1133">Transmembrane helix</keyword>
<dbReference type="OrthoDB" id="1699974at2759"/>
<dbReference type="EMBL" id="JAHUZN010000001">
    <property type="protein sequence ID" value="KAG8502921.1"/>
    <property type="molecule type" value="Genomic_DNA"/>
</dbReference>
<dbReference type="GO" id="GO:0046872">
    <property type="term" value="F:metal ion binding"/>
    <property type="evidence" value="ECO:0007669"/>
    <property type="project" value="UniProtKB-KW"/>
</dbReference>
<feature type="domain" description="Myb/SANT-like" evidence="5">
    <location>
        <begin position="311"/>
        <end position="406"/>
    </location>
</feature>
<dbReference type="PANTHER" id="PTHR46250:SF17">
    <property type="entry name" value="MYB_SANT-LIKE DOMAIN-CONTAINING PROTEIN"/>
    <property type="match status" value="1"/>
</dbReference>
<dbReference type="AlphaFoldDB" id="A0A8J5ZKX4"/>
<reference evidence="8 9" key="1">
    <citation type="journal article" date="2021" name="bioRxiv">
        <title>The Gossypium anomalum genome as a resource for cotton improvement and evolutionary analysis of hybrid incompatibility.</title>
        <authorList>
            <person name="Grover C.E."/>
            <person name="Yuan D."/>
            <person name="Arick M.A."/>
            <person name="Miller E.R."/>
            <person name="Hu G."/>
            <person name="Peterson D.G."/>
            <person name="Wendel J.F."/>
            <person name="Udall J.A."/>
        </authorList>
    </citation>
    <scope>NUCLEOTIDE SEQUENCE [LARGE SCALE GENOMIC DNA]</scope>
    <source>
        <strain evidence="8">JFW-Udall</strain>
        <tissue evidence="8">Leaf</tissue>
    </source>
</reference>
<sequence length="696" mass="79381">MARLPLIVQNERRKRIGLAITIWLQMCTVANWFLVALGAIHSLHTYRPRIRSYILDFYAKRDYVKRLVYASDETCIEQVRMNRTTFFKLCEILQTLGKLKSSRNMLVDEQVAMFLHIISHHLKNRVIKHHFNRSGETVSRSFHNVLNAVIRLQDVLFKKAEPITASSTDPRWKWFKNCLGALDGTHIKIRVPTVDKPRYRTRKGDIATNMLGVCTPDMQFVYVLPGWEGSIADGRVLRDAISRRHGLKVPHGCYYLVDAGYTNCEGFLAPFRGQRYHLNEWRQGYQPSTPEEFFNMKHASARNSSRGTKRKWVPEEDAALVACMVDLHNAGTFNADTGFKAGYLNELEKMIEKVLPNAMLKAKPNLESRIRTLKRDWSIVYDMLSGKNNSGFGWDEHRQLVVTEDASHKEAAQFRHRSFPYYDQLTAIYAKDRATGKDAQTAADIIEEINVEDVAASNSHEERNDFHGSEADVSLDDMDLSATQPQPEPQLARNQGDSAFSKKKKKISDASDFSTSFNDAAALLAENIRTVGLEISKSIASEVVIQQKSEMTIQESALKLYPTLCEVEGLTEDERYRALSKIPDHPTQMLIFFSLPSAVRLEWLYSITALFHYSQPNVTQVNNCEIRLTCFGEEVIRLHTCLCPVLRQTTSTQRLILISEPASLQIGARGLSWVRSYGHDPFTSSRSWLQEESKTC</sequence>
<dbReference type="Pfam" id="PF13359">
    <property type="entry name" value="DDE_Tnp_4"/>
    <property type="match status" value="1"/>
</dbReference>
<feature type="domain" description="DDE Tnp4" evidence="6">
    <location>
        <begin position="182"/>
        <end position="304"/>
    </location>
</feature>
<dbReference type="Pfam" id="PF26138">
    <property type="entry name" value="DUF8040"/>
    <property type="match status" value="1"/>
</dbReference>
<keyword evidence="4" id="KW-0812">Transmembrane</keyword>
<evidence type="ECO:0000259" key="6">
    <source>
        <dbReference type="Pfam" id="PF13359"/>
    </source>
</evidence>
<proteinExistence type="predicted"/>
<keyword evidence="2" id="KW-0479">Metal-binding</keyword>
<keyword evidence="4" id="KW-0472">Membrane</keyword>
<comment type="caution">
    <text evidence="8">The sequence shown here is derived from an EMBL/GenBank/DDBJ whole genome shotgun (WGS) entry which is preliminary data.</text>
</comment>
<evidence type="ECO:0000256" key="1">
    <source>
        <dbReference type="ARBA" id="ARBA00001968"/>
    </source>
</evidence>
<evidence type="ECO:0000259" key="7">
    <source>
        <dbReference type="Pfam" id="PF26138"/>
    </source>
</evidence>
<protein>
    <recommendedName>
        <fullName evidence="10">Myb/SANT-like domain-containing protein</fullName>
    </recommendedName>
</protein>
<keyword evidence="9" id="KW-1185">Reference proteome</keyword>
<evidence type="ECO:0000256" key="3">
    <source>
        <dbReference type="SAM" id="MobiDB-lite"/>
    </source>
</evidence>
<dbReference type="InterPro" id="IPR024752">
    <property type="entry name" value="Myb/SANT-like_dom"/>
</dbReference>
<evidence type="ECO:0000256" key="4">
    <source>
        <dbReference type="SAM" id="Phobius"/>
    </source>
</evidence>
<evidence type="ECO:0000313" key="9">
    <source>
        <dbReference type="Proteomes" id="UP000701853"/>
    </source>
</evidence>
<feature type="domain" description="DUF8040" evidence="7">
    <location>
        <begin position="61"/>
        <end position="150"/>
    </location>
</feature>
<dbReference type="InterPro" id="IPR058353">
    <property type="entry name" value="DUF8040"/>
</dbReference>
<evidence type="ECO:0000256" key="2">
    <source>
        <dbReference type="ARBA" id="ARBA00022723"/>
    </source>
</evidence>
<feature type="transmembrane region" description="Helical" evidence="4">
    <location>
        <begin position="20"/>
        <end position="43"/>
    </location>
</feature>
<evidence type="ECO:0008006" key="10">
    <source>
        <dbReference type="Google" id="ProtNLM"/>
    </source>
</evidence>
<accession>A0A8J5ZKX4</accession>
<feature type="region of interest" description="Disordered" evidence="3">
    <location>
        <begin position="480"/>
        <end position="499"/>
    </location>
</feature>